<feature type="region of interest" description="Disordered" evidence="6">
    <location>
        <begin position="354"/>
        <end position="378"/>
    </location>
</feature>
<evidence type="ECO:0000256" key="4">
    <source>
        <dbReference type="ARBA" id="ARBA00023136"/>
    </source>
</evidence>
<dbReference type="PANTHER" id="PTHR31042">
    <property type="entry name" value="CORE-2/I-BRANCHING BETA-1,6-N-ACETYLGLUCOSAMINYLTRANSFERASE FAMILY PROTEIN-RELATED"/>
    <property type="match status" value="1"/>
</dbReference>
<sequence length="378" mass="41427">MDFASMLSSYDGAAAAPAPAPARIPKKSKESRLSRDERRLRDALEQGAQQALSDARRAVADRPPKKRIAVCFTIVDGLPHERCWRRWAAELEKRGVDVRFYAHAHRREKAQRSSAWLAERMIRDHYETRWGSIELVRATLALLDDALRDDPALVAFASETCVPIDVDAAAALVSKPTTFLQCTCRPDNGYARERQWEKVDRVIEAAKICKADQWVALSATHARACAALDACVRREARSQGARDAPSLWRLLRRCTAADELLFPVSLALMGELRKPDGASVPGTARLAPERSADIEDKRLTYCDWSRGGTSPKTFDALTADVVRAARGAGCLFARKVAAAVDEATWAALVLPAKRGRDDADGGDSSPKRARGDGAPAAE</sequence>
<keyword evidence="8" id="KW-1185">Reference proteome</keyword>
<organism evidence="7 8">
    <name type="scientific">Pelagomonas calceolata</name>
    <dbReference type="NCBI Taxonomy" id="35677"/>
    <lineage>
        <taxon>Eukaryota</taxon>
        <taxon>Sar</taxon>
        <taxon>Stramenopiles</taxon>
        <taxon>Ochrophyta</taxon>
        <taxon>Pelagophyceae</taxon>
        <taxon>Pelagomonadales</taxon>
        <taxon>Pelagomonadaceae</taxon>
        <taxon>Pelagomonas</taxon>
    </lineage>
</organism>
<reference evidence="7" key="1">
    <citation type="submission" date="2021-11" db="EMBL/GenBank/DDBJ databases">
        <authorList>
            <consortium name="Genoscope - CEA"/>
            <person name="William W."/>
        </authorList>
    </citation>
    <scope>NUCLEOTIDE SEQUENCE</scope>
</reference>
<accession>A0A8J2SP04</accession>
<dbReference type="Pfam" id="PF02485">
    <property type="entry name" value="Branch"/>
    <property type="match status" value="1"/>
</dbReference>
<evidence type="ECO:0000313" key="7">
    <source>
        <dbReference type="EMBL" id="CAH0369979.1"/>
    </source>
</evidence>
<dbReference type="OrthoDB" id="191334at2759"/>
<keyword evidence="5" id="KW-0325">Glycoprotein</keyword>
<evidence type="ECO:0000256" key="3">
    <source>
        <dbReference type="ARBA" id="ARBA00022679"/>
    </source>
</evidence>
<feature type="compositionally biased region" description="Basic and acidic residues" evidence="6">
    <location>
        <begin position="27"/>
        <end position="40"/>
    </location>
</feature>
<dbReference type="GO" id="GO:0016757">
    <property type="term" value="F:glycosyltransferase activity"/>
    <property type="evidence" value="ECO:0007669"/>
    <property type="project" value="UniProtKB-KW"/>
</dbReference>
<feature type="region of interest" description="Disordered" evidence="6">
    <location>
        <begin position="1"/>
        <end position="40"/>
    </location>
</feature>
<keyword evidence="3" id="KW-0808">Transferase</keyword>
<dbReference type="InterPro" id="IPR003406">
    <property type="entry name" value="Glyco_trans_14"/>
</dbReference>
<feature type="compositionally biased region" description="Basic and acidic residues" evidence="6">
    <location>
        <begin position="354"/>
        <end position="371"/>
    </location>
</feature>
<dbReference type="PANTHER" id="PTHR31042:SF150">
    <property type="entry name" value="OS06G0661900 PROTEIN"/>
    <property type="match status" value="1"/>
</dbReference>
<comment type="subcellular location">
    <subcellularLocation>
        <location evidence="1">Membrane</location>
        <topology evidence="1">Single-pass type II membrane protein</topology>
    </subcellularLocation>
</comment>
<evidence type="ECO:0000256" key="5">
    <source>
        <dbReference type="ARBA" id="ARBA00023180"/>
    </source>
</evidence>
<evidence type="ECO:0000313" key="8">
    <source>
        <dbReference type="Proteomes" id="UP000789595"/>
    </source>
</evidence>
<gene>
    <name evidence="7" type="ORF">PECAL_2P31260</name>
</gene>
<evidence type="ECO:0000256" key="2">
    <source>
        <dbReference type="ARBA" id="ARBA00022676"/>
    </source>
</evidence>
<dbReference type="GO" id="GO:0016020">
    <property type="term" value="C:membrane"/>
    <property type="evidence" value="ECO:0007669"/>
    <property type="project" value="UniProtKB-SubCell"/>
</dbReference>
<evidence type="ECO:0000256" key="6">
    <source>
        <dbReference type="SAM" id="MobiDB-lite"/>
    </source>
</evidence>
<dbReference type="EMBL" id="CAKKNE010000002">
    <property type="protein sequence ID" value="CAH0369979.1"/>
    <property type="molecule type" value="Genomic_DNA"/>
</dbReference>
<dbReference type="Proteomes" id="UP000789595">
    <property type="component" value="Unassembled WGS sequence"/>
</dbReference>
<evidence type="ECO:0000256" key="1">
    <source>
        <dbReference type="ARBA" id="ARBA00004606"/>
    </source>
</evidence>
<name>A0A8J2SP04_9STRA</name>
<dbReference type="AlphaFoldDB" id="A0A8J2SP04"/>
<proteinExistence type="predicted"/>
<keyword evidence="4" id="KW-0472">Membrane</keyword>
<keyword evidence="2" id="KW-0328">Glycosyltransferase</keyword>
<comment type="caution">
    <text evidence="7">The sequence shown here is derived from an EMBL/GenBank/DDBJ whole genome shotgun (WGS) entry which is preliminary data.</text>
</comment>
<protein>
    <submittedName>
        <fullName evidence="7">Uncharacterized protein</fullName>
    </submittedName>
</protein>
<dbReference type="InterPro" id="IPR044174">
    <property type="entry name" value="BC10-like"/>
</dbReference>